<evidence type="ECO:0000313" key="1">
    <source>
        <dbReference type="EMBL" id="AHF13884.1"/>
    </source>
</evidence>
<gene>
    <name evidence="1" type="ORF">BARVI_09065</name>
</gene>
<dbReference type="Proteomes" id="UP000018901">
    <property type="component" value="Chromosome"/>
</dbReference>
<dbReference type="AlphaFoldDB" id="W0EXF9"/>
<dbReference type="STRING" id="880074.BARVI_09065"/>
<reference evidence="1 2" key="1">
    <citation type="submission" date="2013-12" db="EMBL/GenBank/DDBJ databases">
        <authorList>
            <consortium name="DOE Joint Genome Institute"/>
            <person name="Eisen J."/>
            <person name="Huntemann M."/>
            <person name="Han J."/>
            <person name="Chen A."/>
            <person name="Kyrpides N."/>
            <person name="Mavromatis K."/>
            <person name="Markowitz V."/>
            <person name="Palaniappan K."/>
            <person name="Ivanova N."/>
            <person name="Schaumberg A."/>
            <person name="Pati A."/>
            <person name="Liolios K."/>
            <person name="Nordberg H.P."/>
            <person name="Cantor M.N."/>
            <person name="Hua S.X."/>
            <person name="Woyke T."/>
        </authorList>
    </citation>
    <scope>NUCLEOTIDE SEQUENCE [LARGE SCALE GENOMIC DNA]</scope>
    <source>
        <strain evidence="2">DSM 18177</strain>
    </source>
</reference>
<dbReference type="KEGG" id="bvs:BARVI_09065"/>
<evidence type="ECO:0000313" key="2">
    <source>
        <dbReference type="Proteomes" id="UP000018901"/>
    </source>
</evidence>
<dbReference type="HOGENOM" id="CLU_2950957_0_0_10"/>
<dbReference type="EMBL" id="CP007034">
    <property type="protein sequence ID" value="AHF13884.1"/>
    <property type="molecule type" value="Genomic_DNA"/>
</dbReference>
<sequence>MKEVKFIINDGLNVITCWNPLVYESSFLGKKRCEVERQQMEGDNRVAIGSLMKSIIKSI</sequence>
<proteinExistence type="predicted"/>
<keyword evidence="2" id="KW-1185">Reference proteome</keyword>
<accession>W0EXF9</accession>
<protein>
    <submittedName>
        <fullName evidence="1">Uncharacterized protein</fullName>
    </submittedName>
</protein>
<name>W0EXF9_9BACT</name>
<organism evidence="1 2">
    <name type="scientific">Barnesiella viscericola DSM 18177</name>
    <dbReference type="NCBI Taxonomy" id="880074"/>
    <lineage>
        <taxon>Bacteria</taxon>
        <taxon>Pseudomonadati</taxon>
        <taxon>Bacteroidota</taxon>
        <taxon>Bacteroidia</taxon>
        <taxon>Bacteroidales</taxon>
        <taxon>Barnesiellaceae</taxon>
        <taxon>Barnesiella</taxon>
    </lineage>
</organism>